<accession>A0ACA9KYE8</accession>
<dbReference type="EMBL" id="CAJVPW010001961">
    <property type="protein sequence ID" value="CAG8495965.1"/>
    <property type="molecule type" value="Genomic_DNA"/>
</dbReference>
<reference evidence="1" key="1">
    <citation type="submission" date="2021-06" db="EMBL/GenBank/DDBJ databases">
        <authorList>
            <person name="Kallberg Y."/>
            <person name="Tangrot J."/>
            <person name="Rosling A."/>
        </authorList>
    </citation>
    <scope>NUCLEOTIDE SEQUENCE</scope>
    <source>
        <strain evidence="1">28 12/20/2015</strain>
    </source>
</reference>
<feature type="non-terminal residue" evidence="1">
    <location>
        <position position="1"/>
    </location>
</feature>
<keyword evidence="2" id="KW-1185">Reference proteome</keyword>
<sequence>ALEFIIDHQKNQTKNLKVENTEFKSENRKLMLNNQNLIHKTQSLEENIALEHSKVCITCKKESVGIIQDSVKMYRKEEVTKVFLDLYKI</sequence>
<proteinExistence type="predicted"/>
<evidence type="ECO:0000313" key="1">
    <source>
        <dbReference type="EMBL" id="CAG8495965.1"/>
    </source>
</evidence>
<gene>
    <name evidence="1" type="ORF">SPELUC_LOCUS2780</name>
</gene>
<dbReference type="Proteomes" id="UP000789366">
    <property type="component" value="Unassembled WGS sequence"/>
</dbReference>
<comment type="caution">
    <text evidence="1">The sequence shown here is derived from an EMBL/GenBank/DDBJ whole genome shotgun (WGS) entry which is preliminary data.</text>
</comment>
<protein>
    <submittedName>
        <fullName evidence="1">2362_t:CDS:1</fullName>
    </submittedName>
</protein>
<organism evidence="1 2">
    <name type="scientific">Cetraspora pellucida</name>
    <dbReference type="NCBI Taxonomy" id="1433469"/>
    <lineage>
        <taxon>Eukaryota</taxon>
        <taxon>Fungi</taxon>
        <taxon>Fungi incertae sedis</taxon>
        <taxon>Mucoromycota</taxon>
        <taxon>Glomeromycotina</taxon>
        <taxon>Glomeromycetes</taxon>
        <taxon>Diversisporales</taxon>
        <taxon>Gigasporaceae</taxon>
        <taxon>Cetraspora</taxon>
    </lineage>
</organism>
<name>A0ACA9KYE8_9GLOM</name>
<evidence type="ECO:0000313" key="2">
    <source>
        <dbReference type="Proteomes" id="UP000789366"/>
    </source>
</evidence>